<gene>
    <name evidence="1" type="ORF">AC625_18355</name>
</gene>
<evidence type="ECO:0000313" key="2">
    <source>
        <dbReference type="Proteomes" id="UP000037146"/>
    </source>
</evidence>
<keyword evidence="2" id="KW-1185">Reference proteome</keyword>
<accession>A0A0K9GX92</accession>
<sequence>MGNISNRYVINAVGKGGQTYLTHCQDKEALKKWIADHEDHLVMHELKIVDKKKHPLLKLFSLKR</sequence>
<dbReference type="OrthoDB" id="2885031at2"/>
<dbReference type="RefSeq" id="WP_049682611.1">
    <property type="nucleotide sequence ID" value="NZ_JBNNUY010000001.1"/>
</dbReference>
<evidence type="ECO:0000313" key="1">
    <source>
        <dbReference type="EMBL" id="KMY51263.1"/>
    </source>
</evidence>
<dbReference type="Proteomes" id="UP000037146">
    <property type="component" value="Unassembled WGS sequence"/>
</dbReference>
<comment type="caution">
    <text evidence="1">The sequence shown here is derived from an EMBL/GenBank/DDBJ whole genome shotgun (WGS) entry which is preliminary data.</text>
</comment>
<dbReference type="EMBL" id="LFZW01000001">
    <property type="protein sequence ID" value="KMY51263.1"/>
    <property type="molecule type" value="Genomic_DNA"/>
</dbReference>
<name>A0A0K9GX92_9BACI</name>
<organism evidence="1 2">
    <name type="scientific">Peribacillus loiseleuriae</name>
    <dbReference type="NCBI Taxonomy" id="1679170"/>
    <lineage>
        <taxon>Bacteria</taxon>
        <taxon>Bacillati</taxon>
        <taxon>Bacillota</taxon>
        <taxon>Bacilli</taxon>
        <taxon>Bacillales</taxon>
        <taxon>Bacillaceae</taxon>
        <taxon>Peribacillus</taxon>
    </lineage>
</organism>
<dbReference type="AlphaFoldDB" id="A0A0K9GX92"/>
<protein>
    <submittedName>
        <fullName evidence="1">Uncharacterized protein</fullName>
    </submittedName>
</protein>
<proteinExistence type="predicted"/>
<reference evidence="2" key="1">
    <citation type="submission" date="2015-07" db="EMBL/GenBank/DDBJ databases">
        <title>Genome sequencing project for genomic taxonomy and phylogenomics of Bacillus-like bacteria.</title>
        <authorList>
            <person name="Liu B."/>
            <person name="Wang J."/>
            <person name="Zhu Y."/>
            <person name="Liu G."/>
            <person name="Chen Q."/>
            <person name="Chen Z."/>
            <person name="Lan J."/>
            <person name="Che J."/>
            <person name="Ge C."/>
            <person name="Shi H."/>
            <person name="Pan Z."/>
            <person name="Liu X."/>
        </authorList>
    </citation>
    <scope>NUCLEOTIDE SEQUENCE [LARGE SCALE GENOMIC DNA]</scope>
    <source>
        <strain evidence="2">FJAT-27997</strain>
    </source>
</reference>
<dbReference type="PATRIC" id="fig|1679170.3.peg.4163"/>